<dbReference type="Pfam" id="PF13025">
    <property type="entry name" value="DUF3886"/>
    <property type="match status" value="1"/>
</dbReference>
<organism evidence="2 3">
    <name type="scientific">Sporosarcina siberiensis</name>
    <dbReference type="NCBI Taxonomy" id="1365606"/>
    <lineage>
        <taxon>Bacteria</taxon>
        <taxon>Bacillati</taxon>
        <taxon>Bacillota</taxon>
        <taxon>Bacilli</taxon>
        <taxon>Bacillales</taxon>
        <taxon>Caryophanaceae</taxon>
        <taxon>Sporosarcina</taxon>
    </lineage>
</organism>
<protein>
    <submittedName>
        <fullName evidence="2">YqkE family protein</fullName>
    </submittedName>
</protein>
<proteinExistence type="predicted"/>
<evidence type="ECO:0000256" key="1">
    <source>
        <dbReference type="SAM" id="MobiDB-lite"/>
    </source>
</evidence>
<dbReference type="EMBL" id="JBHUGI010000032">
    <property type="protein sequence ID" value="MFD1928608.1"/>
    <property type="molecule type" value="Genomic_DNA"/>
</dbReference>
<name>A0ABW4SGJ4_9BACL</name>
<evidence type="ECO:0000313" key="3">
    <source>
        <dbReference type="Proteomes" id="UP001597218"/>
    </source>
</evidence>
<dbReference type="RefSeq" id="WP_381538082.1">
    <property type="nucleotide sequence ID" value="NZ_JBHUGI010000032.1"/>
</dbReference>
<accession>A0ABW4SGJ4</accession>
<comment type="caution">
    <text evidence="2">The sequence shown here is derived from an EMBL/GenBank/DDBJ whole genome shotgun (WGS) entry which is preliminary data.</text>
</comment>
<sequence>MAKKRKQPVRPVKKEDATLTLSDSLGDDILEKLKAAKKELSDLEKSEAEAVEKERVKQIRKESEEREKNKSFEELLNEYEGTGDKY</sequence>
<reference evidence="3" key="1">
    <citation type="journal article" date="2019" name="Int. J. Syst. Evol. Microbiol.">
        <title>The Global Catalogue of Microorganisms (GCM) 10K type strain sequencing project: providing services to taxonomists for standard genome sequencing and annotation.</title>
        <authorList>
            <consortium name="The Broad Institute Genomics Platform"/>
            <consortium name="The Broad Institute Genome Sequencing Center for Infectious Disease"/>
            <person name="Wu L."/>
            <person name="Ma J."/>
        </authorList>
    </citation>
    <scope>NUCLEOTIDE SEQUENCE [LARGE SCALE GENOMIC DNA]</scope>
    <source>
        <strain evidence="3">CGMCC 4.7177</strain>
    </source>
</reference>
<feature type="region of interest" description="Disordered" evidence="1">
    <location>
        <begin position="41"/>
        <end position="86"/>
    </location>
</feature>
<evidence type="ECO:0000313" key="2">
    <source>
        <dbReference type="EMBL" id="MFD1928608.1"/>
    </source>
</evidence>
<dbReference type="InterPro" id="IPR024980">
    <property type="entry name" value="DUF3886"/>
</dbReference>
<keyword evidence="3" id="KW-1185">Reference proteome</keyword>
<feature type="compositionally biased region" description="Basic and acidic residues" evidence="1">
    <location>
        <begin position="41"/>
        <end position="73"/>
    </location>
</feature>
<dbReference type="Proteomes" id="UP001597218">
    <property type="component" value="Unassembled WGS sequence"/>
</dbReference>
<gene>
    <name evidence="2" type="ORF">ACFSFY_11265</name>
</gene>